<dbReference type="RefSeq" id="WP_089212012.1">
    <property type="nucleotide sequence ID" value="NZ_FZOD01000057.1"/>
</dbReference>
<evidence type="ECO:0000313" key="6">
    <source>
        <dbReference type="EMBL" id="SNT53802.1"/>
    </source>
</evidence>
<keyword evidence="4" id="KW-0503">Monooxygenase</keyword>
<dbReference type="AlphaFoldDB" id="A0A239NGY3"/>
<evidence type="ECO:0000256" key="4">
    <source>
        <dbReference type="ARBA" id="ARBA00023033"/>
    </source>
</evidence>
<evidence type="ECO:0000256" key="2">
    <source>
        <dbReference type="ARBA" id="ARBA00022827"/>
    </source>
</evidence>
<evidence type="ECO:0000259" key="5">
    <source>
        <dbReference type="Pfam" id="PF01494"/>
    </source>
</evidence>
<organism evidence="6 7">
    <name type="scientific">Streptosporangium subroseum</name>
    <dbReference type="NCBI Taxonomy" id="106412"/>
    <lineage>
        <taxon>Bacteria</taxon>
        <taxon>Bacillati</taxon>
        <taxon>Actinomycetota</taxon>
        <taxon>Actinomycetes</taxon>
        <taxon>Streptosporangiales</taxon>
        <taxon>Streptosporangiaceae</taxon>
        <taxon>Streptosporangium</taxon>
    </lineage>
</organism>
<dbReference type="GO" id="GO:0004497">
    <property type="term" value="F:monooxygenase activity"/>
    <property type="evidence" value="ECO:0007669"/>
    <property type="project" value="UniProtKB-KW"/>
</dbReference>
<dbReference type="InterPro" id="IPR002938">
    <property type="entry name" value="FAD-bd"/>
</dbReference>
<dbReference type="Proteomes" id="UP000198282">
    <property type="component" value="Unassembled WGS sequence"/>
</dbReference>
<reference evidence="6 7" key="1">
    <citation type="submission" date="2017-06" db="EMBL/GenBank/DDBJ databases">
        <authorList>
            <person name="Kim H.J."/>
            <person name="Triplett B.A."/>
        </authorList>
    </citation>
    <scope>NUCLEOTIDE SEQUENCE [LARGE SCALE GENOMIC DNA]</scope>
    <source>
        <strain evidence="6 7">CGMCC 4.2132</strain>
    </source>
</reference>
<dbReference type="EMBL" id="FZOD01000057">
    <property type="protein sequence ID" value="SNT53802.1"/>
    <property type="molecule type" value="Genomic_DNA"/>
</dbReference>
<proteinExistence type="predicted"/>
<dbReference type="Pfam" id="PF01494">
    <property type="entry name" value="FAD_binding_3"/>
    <property type="match status" value="1"/>
</dbReference>
<keyword evidence="7" id="KW-1185">Reference proteome</keyword>
<keyword evidence="1" id="KW-0285">Flavoprotein</keyword>
<dbReference type="Gene3D" id="3.50.50.60">
    <property type="entry name" value="FAD/NAD(P)-binding domain"/>
    <property type="match status" value="1"/>
</dbReference>
<keyword evidence="3" id="KW-0560">Oxidoreductase</keyword>
<keyword evidence="2" id="KW-0274">FAD</keyword>
<dbReference type="PANTHER" id="PTHR46972:SF1">
    <property type="entry name" value="FAD DEPENDENT OXIDOREDUCTASE DOMAIN-CONTAINING PROTEIN"/>
    <property type="match status" value="1"/>
</dbReference>
<dbReference type="PANTHER" id="PTHR46972">
    <property type="entry name" value="MONOOXYGENASE ASQM-RELATED"/>
    <property type="match status" value="1"/>
</dbReference>
<dbReference type="SUPFAM" id="SSF51905">
    <property type="entry name" value="FAD/NAD(P)-binding domain"/>
    <property type="match status" value="1"/>
</dbReference>
<name>A0A239NGY3_9ACTN</name>
<sequence>MPTAQALAQLEIVILGAVPAGLATARLLHLHGVRARVLEKDADRLARTQGGSLDLGEGNGLRTLAAAGLMGEFEKVVRPQGQHTNYFDTDGALLLSTDESDEDEIRPEIDRLELRSLLLDSLPTEPLSGAARSPPSR</sequence>
<dbReference type="GO" id="GO:0071949">
    <property type="term" value="F:FAD binding"/>
    <property type="evidence" value="ECO:0007669"/>
    <property type="project" value="InterPro"/>
</dbReference>
<evidence type="ECO:0000256" key="3">
    <source>
        <dbReference type="ARBA" id="ARBA00023002"/>
    </source>
</evidence>
<accession>A0A239NGY3</accession>
<evidence type="ECO:0000256" key="1">
    <source>
        <dbReference type="ARBA" id="ARBA00022630"/>
    </source>
</evidence>
<protein>
    <submittedName>
        <fullName evidence="6">FAD binding domain-containing protein</fullName>
    </submittedName>
</protein>
<dbReference type="InterPro" id="IPR036188">
    <property type="entry name" value="FAD/NAD-bd_sf"/>
</dbReference>
<feature type="domain" description="FAD-binding" evidence="5">
    <location>
        <begin position="10"/>
        <end position="88"/>
    </location>
</feature>
<gene>
    <name evidence="6" type="ORF">SAMN05216276_105719</name>
</gene>
<evidence type="ECO:0000313" key="7">
    <source>
        <dbReference type="Proteomes" id="UP000198282"/>
    </source>
</evidence>